<reference evidence="3" key="1">
    <citation type="submission" date="2022-11" db="UniProtKB">
        <authorList>
            <consortium name="WormBaseParasite"/>
        </authorList>
    </citation>
    <scope>IDENTIFICATION</scope>
</reference>
<keyword evidence="1" id="KW-0732">Signal</keyword>
<feature type="signal peptide" evidence="1">
    <location>
        <begin position="1"/>
        <end position="22"/>
    </location>
</feature>
<feature type="chain" id="PRO_5037042328" evidence="1">
    <location>
        <begin position="23"/>
        <end position="82"/>
    </location>
</feature>
<sequence length="82" mass="8996">MSVTISFAVGILLPLCNNVIHGANNNFESGVPVGSFLNLPIRIFTNPRKPTELFYQTIIPSPYYPNSIFRGSAVPPVTSMEQ</sequence>
<accession>A0A915IQT6</accession>
<name>A0A915IQT6_ROMCU</name>
<organism evidence="2 3">
    <name type="scientific">Romanomermis culicivorax</name>
    <name type="common">Nematode worm</name>
    <dbReference type="NCBI Taxonomy" id="13658"/>
    <lineage>
        <taxon>Eukaryota</taxon>
        <taxon>Metazoa</taxon>
        <taxon>Ecdysozoa</taxon>
        <taxon>Nematoda</taxon>
        <taxon>Enoplea</taxon>
        <taxon>Dorylaimia</taxon>
        <taxon>Mermithida</taxon>
        <taxon>Mermithoidea</taxon>
        <taxon>Mermithidae</taxon>
        <taxon>Romanomermis</taxon>
    </lineage>
</organism>
<dbReference type="AlphaFoldDB" id="A0A915IQT6"/>
<evidence type="ECO:0000313" key="2">
    <source>
        <dbReference type="Proteomes" id="UP000887565"/>
    </source>
</evidence>
<proteinExistence type="predicted"/>
<keyword evidence="2" id="KW-1185">Reference proteome</keyword>
<protein>
    <submittedName>
        <fullName evidence="3">Secreted protein</fullName>
    </submittedName>
</protein>
<dbReference type="Proteomes" id="UP000887565">
    <property type="component" value="Unplaced"/>
</dbReference>
<evidence type="ECO:0000256" key="1">
    <source>
        <dbReference type="SAM" id="SignalP"/>
    </source>
</evidence>
<evidence type="ECO:0000313" key="3">
    <source>
        <dbReference type="WBParaSite" id="nRc.2.0.1.t16176-RA"/>
    </source>
</evidence>
<dbReference type="WBParaSite" id="nRc.2.0.1.t16176-RA">
    <property type="protein sequence ID" value="nRc.2.0.1.t16176-RA"/>
    <property type="gene ID" value="nRc.2.0.1.g16176"/>
</dbReference>